<keyword evidence="4 5" id="KW-0472">Membrane</keyword>
<evidence type="ECO:0000256" key="1">
    <source>
        <dbReference type="ARBA" id="ARBA00004141"/>
    </source>
</evidence>
<feature type="transmembrane region" description="Helical" evidence="5">
    <location>
        <begin position="92"/>
        <end position="115"/>
    </location>
</feature>
<feature type="transmembrane region" description="Helical" evidence="5">
    <location>
        <begin position="294"/>
        <end position="314"/>
    </location>
</feature>
<evidence type="ECO:0000256" key="2">
    <source>
        <dbReference type="ARBA" id="ARBA00022692"/>
    </source>
</evidence>
<evidence type="ECO:0000256" key="5">
    <source>
        <dbReference type="SAM" id="Phobius"/>
    </source>
</evidence>
<gene>
    <name evidence="7" type="ORF">METZ01_LOCUS70998</name>
</gene>
<comment type="subcellular location">
    <subcellularLocation>
        <location evidence="1">Membrane</location>
        <topology evidence="1">Multi-pass membrane protein</topology>
    </subcellularLocation>
</comment>
<keyword evidence="2 5" id="KW-0812">Transmembrane</keyword>
<feature type="domain" description="O-antigen ligase-related" evidence="6">
    <location>
        <begin position="167"/>
        <end position="299"/>
    </location>
</feature>
<dbReference type="InterPro" id="IPR007016">
    <property type="entry name" value="O-antigen_ligase-rel_domated"/>
</dbReference>
<evidence type="ECO:0000256" key="4">
    <source>
        <dbReference type="ARBA" id="ARBA00023136"/>
    </source>
</evidence>
<name>A0A381TQR6_9ZZZZ</name>
<dbReference type="Pfam" id="PF04932">
    <property type="entry name" value="Wzy_C"/>
    <property type="match status" value="1"/>
</dbReference>
<accession>A0A381TQR6</accession>
<reference evidence="7" key="1">
    <citation type="submission" date="2018-05" db="EMBL/GenBank/DDBJ databases">
        <authorList>
            <person name="Lanie J.A."/>
            <person name="Ng W.-L."/>
            <person name="Kazmierczak K.M."/>
            <person name="Andrzejewski T.M."/>
            <person name="Davidsen T.M."/>
            <person name="Wayne K.J."/>
            <person name="Tettelin H."/>
            <person name="Glass J.I."/>
            <person name="Rusch D."/>
            <person name="Podicherti R."/>
            <person name="Tsui H.-C.T."/>
            <person name="Winkler M.E."/>
        </authorList>
    </citation>
    <scope>NUCLEOTIDE SEQUENCE</scope>
</reference>
<feature type="transmembrane region" description="Helical" evidence="5">
    <location>
        <begin position="42"/>
        <end position="61"/>
    </location>
</feature>
<feature type="transmembrane region" description="Helical" evidence="5">
    <location>
        <begin position="67"/>
        <end position="85"/>
    </location>
</feature>
<feature type="transmembrane region" description="Helical" evidence="5">
    <location>
        <begin position="320"/>
        <end position="338"/>
    </location>
</feature>
<feature type="transmembrane region" description="Helical" evidence="5">
    <location>
        <begin position="196"/>
        <end position="213"/>
    </location>
</feature>
<dbReference type="PANTHER" id="PTHR37422:SF13">
    <property type="entry name" value="LIPOPOLYSACCHARIDE BIOSYNTHESIS PROTEIN PA4999-RELATED"/>
    <property type="match status" value="1"/>
</dbReference>
<keyword evidence="3 5" id="KW-1133">Transmembrane helix</keyword>
<proteinExistence type="predicted"/>
<sequence>MLGFVATLQLSIAVAQILLTITGLLWGILYFIQRDVNKLPRWFIPLALYALATLGSAAFSLNPVASFMDSKQLLLFLIVPIVCRLARGERALTVATIIISIGAASAIWGIVQFGILEYDHLGRRPQGWMSHYMTYAGLLMVVSVVAVARVLFHAKDRTWSALVIPAVLVAIALTLTRSAWVGTCVGLSLLLVLKDFRLLAALPVLAALFFGFAPPQVTDRLYSTFDLQDPTNRDRLAMARTGVRMIQDYPLTGVGPNMVQEVYVDYRDANAVQITNPHLHNVPMQIAAERGLPALALWLWFVLSVVVSSFRRLQTTTYKSLPAGGLAALAAMLAAGLFEYNFGDSEFLMMLLVIITLPYAADTSEQAKNPL</sequence>
<protein>
    <recommendedName>
        <fullName evidence="6">O-antigen ligase-related domain-containing protein</fullName>
    </recommendedName>
</protein>
<dbReference type="EMBL" id="UINC01004968">
    <property type="protein sequence ID" value="SVA18144.1"/>
    <property type="molecule type" value="Genomic_DNA"/>
</dbReference>
<dbReference type="GO" id="GO:0016020">
    <property type="term" value="C:membrane"/>
    <property type="evidence" value="ECO:0007669"/>
    <property type="project" value="UniProtKB-SubCell"/>
</dbReference>
<dbReference type="InterPro" id="IPR051533">
    <property type="entry name" value="WaaL-like"/>
</dbReference>
<feature type="transmembrane region" description="Helical" evidence="5">
    <location>
        <begin position="135"/>
        <end position="152"/>
    </location>
</feature>
<evidence type="ECO:0000259" key="6">
    <source>
        <dbReference type="Pfam" id="PF04932"/>
    </source>
</evidence>
<evidence type="ECO:0000256" key="3">
    <source>
        <dbReference type="ARBA" id="ARBA00022989"/>
    </source>
</evidence>
<dbReference type="AlphaFoldDB" id="A0A381TQR6"/>
<organism evidence="7">
    <name type="scientific">marine metagenome</name>
    <dbReference type="NCBI Taxonomy" id="408172"/>
    <lineage>
        <taxon>unclassified sequences</taxon>
        <taxon>metagenomes</taxon>
        <taxon>ecological metagenomes</taxon>
    </lineage>
</organism>
<evidence type="ECO:0000313" key="7">
    <source>
        <dbReference type="EMBL" id="SVA18144.1"/>
    </source>
</evidence>
<feature type="transmembrane region" description="Helical" evidence="5">
    <location>
        <begin position="159"/>
        <end position="176"/>
    </location>
</feature>
<dbReference type="PANTHER" id="PTHR37422">
    <property type="entry name" value="TEICHURONIC ACID BIOSYNTHESIS PROTEIN TUAE"/>
    <property type="match status" value="1"/>
</dbReference>
<feature type="transmembrane region" description="Helical" evidence="5">
    <location>
        <begin position="6"/>
        <end position="30"/>
    </location>
</feature>